<keyword evidence="1" id="KW-0614">Plasmid</keyword>
<dbReference type="Gene3D" id="3.30.470.30">
    <property type="entry name" value="DNA ligase/mRNA capping enzyme"/>
    <property type="match status" value="1"/>
</dbReference>
<organism evidence="1 2">
    <name type="scientific">Rhizobium favelukesii</name>
    <dbReference type="NCBI Taxonomy" id="348824"/>
    <lineage>
        <taxon>Bacteria</taxon>
        <taxon>Pseudomonadati</taxon>
        <taxon>Pseudomonadota</taxon>
        <taxon>Alphaproteobacteria</taxon>
        <taxon>Hyphomicrobiales</taxon>
        <taxon>Rhizobiaceae</taxon>
        <taxon>Rhizobium/Agrobacterium group</taxon>
        <taxon>Rhizobium</taxon>
    </lineage>
</organism>
<proteinExistence type="predicted"/>
<dbReference type="SUPFAM" id="SSF56091">
    <property type="entry name" value="DNA ligase/mRNA capping enzyme, catalytic domain"/>
    <property type="match status" value="1"/>
</dbReference>
<evidence type="ECO:0008006" key="3">
    <source>
        <dbReference type="Google" id="ProtNLM"/>
    </source>
</evidence>
<gene>
    <name evidence="1" type="ORF">LPU83_pLPU83d_1608</name>
</gene>
<dbReference type="AlphaFoldDB" id="W6RWK9"/>
<dbReference type="PATRIC" id="fig|348824.6.peg.7352"/>
<dbReference type="KEGG" id="rhl:LPU83_pLPU83d_1608"/>
<accession>W6RWK9</accession>
<protein>
    <recommendedName>
        <fullName evidence="3">ATP-dependent DNA ligase family profile domain-containing protein</fullName>
    </recommendedName>
</protein>
<geneLocation type="plasmid" evidence="1 2">
    <name>pLPU83d</name>
</geneLocation>
<dbReference type="HOGENOM" id="CLU_1925910_0_0_5"/>
<dbReference type="EMBL" id="HG916855">
    <property type="protein sequence ID" value="CDM62978.1"/>
    <property type="molecule type" value="Genomic_DNA"/>
</dbReference>
<dbReference type="Proteomes" id="UP000019443">
    <property type="component" value="Plasmid pLPU83d"/>
</dbReference>
<evidence type="ECO:0000313" key="1">
    <source>
        <dbReference type="EMBL" id="CDM62978.1"/>
    </source>
</evidence>
<reference evidence="1" key="1">
    <citation type="submission" date="2013-11" db="EMBL/GenBank/DDBJ databases">
        <title>Draft genome sequence of the broad-host-range Rhizobium sp. LPU83 strain, a member of the low-genetic diversity Oregon-like Rhizobium sp. group.</title>
        <authorList>
            <person name="Wibberg D."/>
            <person name="Puehler A."/>
            <person name="Schlueter A."/>
        </authorList>
    </citation>
    <scope>NUCLEOTIDE SEQUENCE [LARGE SCALE GENOMIC DNA]</scope>
    <source>
        <strain evidence="1">LPU83</strain>
        <plasmid evidence="1">pLPU83d</plasmid>
    </source>
</reference>
<keyword evidence="2" id="KW-1185">Reference proteome</keyword>
<evidence type="ECO:0000313" key="2">
    <source>
        <dbReference type="Proteomes" id="UP000019443"/>
    </source>
</evidence>
<sequence>MFPLLIEQRSLAAAIEADAKRLGVASVILEGEAVVLDEQGAVRTSADFSNRSVGGGGKLNSGALIMFAFDLLFLKSLLKDEQDAIRLSEEIEGDGREIFAAACEHGLEGIIAKYKDSSYADSEAIRPRIPK</sequence>
<name>W6RWK9_9HYPH</name>